<dbReference type="EC" id="3.5.1.4" evidence="3"/>
<dbReference type="PROSITE" id="PS00571">
    <property type="entry name" value="AMIDASES"/>
    <property type="match status" value="1"/>
</dbReference>
<evidence type="ECO:0000313" key="3">
    <source>
        <dbReference type="EMBL" id="QPM91545.1"/>
    </source>
</evidence>
<dbReference type="Pfam" id="PF01425">
    <property type="entry name" value="Amidase"/>
    <property type="match status" value="1"/>
</dbReference>
<dbReference type="InterPro" id="IPR023631">
    <property type="entry name" value="Amidase_dom"/>
</dbReference>
<dbReference type="Proteomes" id="UP000283786">
    <property type="component" value="Chromosome"/>
</dbReference>
<proteinExistence type="inferred from homology"/>
<accession>A0A418SG42</accession>
<dbReference type="Gene3D" id="3.90.1300.10">
    <property type="entry name" value="Amidase signature (AS) domain"/>
    <property type="match status" value="1"/>
</dbReference>
<dbReference type="PANTHER" id="PTHR11895:SF7">
    <property type="entry name" value="GLUTAMYL-TRNA(GLN) AMIDOTRANSFERASE SUBUNIT A, MITOCHONDRIAL"/>
    <property type="match status" value="1"/>
</dbReference>
<organism evidence="3 4">
    <name type="scientific">Pseudooceanicola algae</name>
    <dbReference type="NCBI Taxonomy" id="1537215"/>
    <lineage>
        <taxon>Bacteria</taxon>
        <taxon>Pseudomonadati</taxon>
        <taxon>Pseudomonadota</taxon>
        <taxon>Alphaproteobacteria</taxon>
        <taxon>Rhodobacterales</taxon>
        <taxon>Paracoccaceae</taxon>
        <taxon>Pseudooceanicola</taxon>
    </lineage>
</organism>
<feature type="domain" description="Amidase" evidence="2">
    <location>
        <begin position="51"/>
        <end position="435"/>
    </location>
</feature>
<dbReference type="InterPro" id="IPR036928">
    <property type="entry name" value="AS_sf"/>
</dbReference>
<keyword evidence="3" id="KW-0378">Hydrolase</keyword>
<protein>
    <submittedName>
        <fullName evidence="3">Amidase AmiC</fullName>
        <ecNumber evidence="3">3.5.1.4</ecNumber>
    </submittedName>
</protein>
<sequence length="458" mass="46121">MDRMNAAPSDATELAGNIASGAISARGAMTLALTHATACGNLGAISWQNAGAAELSATGAGPFAGVPLLVKDLGGPFAGIPLRLGSAAFAGDAGLGDSDLAARFRAAGFVAFGATTVPELGLSLASEPVVGPVCRNPLNPALSPGGSSGGAAAAVAAGIVPLAHATDAGGSIRVPAAACGLVGLKPSLGAMPGGPGFGNALGGIASEFAVTRSLRDARALWPCLAGQARGPVPDPAQLPEGVGLTIGLVADTDDIVPDRQAVLAEAARTLEAAGHKVIDLSARQLAPIRSICDRVFDTYVSVNLAAAFAEDPVPDLVEPLTRAFLARGRAIGAPQLWNMMTEATQASHALWRIFDQVDILLTPMLASAPLPLGSFPTDHADVDLHLSRMSAFAPYATLANVTGAPALTLPFGADAEGLPLPVQLIAPMGGDLRLLALADALECEGRWQHPFPVFGGPR</sequence>
<keyword evidence="4" id="KW-1185">Reference proteome</keyword>
<dbReference type="InterPro" id="IPR020556">
    <property type="entry name" value="Amidase_CS"/>
</dbReference>
<comment type="similarity">
    <text evidence="1">Belongs to the amidase family.</text>
</comment>
<reference evidence="3 4" key="1">
    <citation type="submission" date="2020-08" db="EMBL/GenBank/DDBJ databases">
        <title>Genome sequence of Rhodobacteraceae bacterium Lw-13e.</title>
        <authorList>
            <person name="Poehlein A."/>
            <person name="Wolter L."/>
            <person name="Daniel R."/>
            <person name="Brinkhoff T."/>
        </authorList>
    </citation>
    <scope>NUCLEOTIDE SEQUENCE [LARGE SCALE GENOMIC DNA]</scope>
    <source>
        <strain evidence="3 4">Lw-13e</strain>
    </source>
</reference>
<dbReference type="EMBL" id="CP060436">
    <property type="protein sequence ID" value="QPM91545.1"/>
    <property type="molecule type" value="Genomic_DNA"/>
</dbReference>
<evidence type="ECO:0000256" key="1">
    <source>
        <dbReference type="ARBA" id="ARBA00009199"/>
    </source>
</evidence>
<dbReference type="InterPro" id="IPR000120">
    <property type="entry name" value="Amidase"/>
</dbReference>
<evidence type="ECO:0000313" key="4">
    <source>
        <dbReference type="Proteomes" id="UP000283786"/>
    </source>
</evidence>
<dbReference type="AlphaFoldDB" id="A0A418SG42"/>
<gene>
    <name evidence="3" type="primary">amiC_2</name>
    <name evidence="3" type="ORF">PSAL_027990</name>
</gene>
<dbReference type="PANTHER" id="PTHR11895">
    <property type="entry name" value="TRANSAMIDASE"/>
    <property type="match status" value="1"/>
</dbReference>
<dbReference type="KEGG" id="palw:PSAL_027990"/>
<dbReference type="GO" id="GO:0004040">
    <property type="term" value="F:amidase activity"/>
    <property type="evidence" value="ECO:0007669"/>
    <property type="project" value="UniProtKB-EC"/>
</dbReference>
<dbReference type="SUPFAM" id="SSF75304">
    <property type="entry name" value="Amidase signature (AS) enzymes"/>
    <property type="match status" value="1"/>
</dbReference>
<evidence type="ECO:0000259" key="2">
    <source>
        <dbReference type="Pfam" id="PF01425"/>
    </source>
</evidence>
<name>A0A418SG42_9RHOB</name>